<reference evidence="1" key="1">
    <citation type="submission" date="2021-02" db="EMBL/GenBank/DDBJ databases">
        <authorList>
            <person name="Han P."/>
        </authorList>
    </citation>
    <scope>NUCLEOTIDE SEQUENCE</scope>
    <source>
        <strain evidence="1">Nitrosomonas nitrosa 18-3D</strain>
    </source>
</reference>
<name>A0A8H9DA02_9PROT</name>
<comment type="caution">
    <text evidence="1">The sequence shown here is derived from an EMBL/GenBank/DDBJ whole genome shotgun (WGS) entry which is preliminary data.</text>
</comment>
<proteinExistence type="predicted"/>
<protein>
    <submittedName>
        <fullName evidence="1">Uncharacterized protein</fullName>
    </submittedName>
</protein>
<dbReference type="Proteomes" id="UP000601736">
    <property type="component" value="Unassembled WGS sequence"/>
</dbReference>
<organism evidence="1 2">
    <name type="scientific">Nitrosomonas nitrosa</name>
    <dbReference type="NCBI Taxonomy" id="52442"/>
    <lineage>
        <taxon>Bacteria</taxon>
        <taxon>Pseudomonadati</taxon>
        <taxon>Pseudomonadota</taxon>
        <taxon>Betaproteobacteria</taxon>
        <taxon>Nitrosomonadales</taxon>
        <taxon>Nitrosomonadaceae</taxon>
        <taxon>Nitrosomonas</taxon>
    </lineage>
</organism>
<gene>
    <name evidence="1" type="ORF">NMYAN_10291</name>
</gene>
<evidence type="ECO:0000313" key="2">
    <source>
        <dbReference type="Proteomes" id="UP000601736"/>
    </source>
</evidence>
<evidence type="ECO:0000313" key="1">
    <source>
        <dbReference type="EMBL" id="CAE6485521.1"/>
    </source>
</evidence>
<dbReference type="EMBL" id="CAJNAP010000001">
    <property type="protein sequence ID" value="CAE6485521.1"/>
    <property type="molecule type" value="Genomic_DNA"/>
</dbReference>
<accession>A0A8H9DA02</accession>
<sequence>MPLQLLLLLIAIKIFLEELDEIR</sequence>
<dbReference type="AlphaFoldDB" id="A0A8H9DA02"/>